<dbReference type="SUPFAM" id="SSF48371">
    <property type="entry name" value="ARM repeat"/>
    <property type="match status" value="1"/>
</dbReference>
<gene>
    <name evidence="3" type="ORF">ODALV1_LOCUS31357</name>
</gene>
<protein>
    <recommendedName>
        <fullName evidence="2">Cilia- and flagella-associated protein 69 ARM repeats domain-containing protein</fullName>
    </recommendedName>
</protein>
<dbReference type="Proteomes" id="UP001642540">
    <property type="component" value="Unassembled WGS sequence"/>
</dbReference>
<evidence type="ECO:0000259" key="2">
    <source>
        <dbReference type="Pfam" id="PF21049"/>
    </source>
</evidence>
<keyword evidence="4" id="KW-1185">Reference proteome</keyword>
<proteinExistence type="predicted"/>
<dbReference type="InterPro" id="IPR016024">
    <property type="entry name" value="ARM-type_fold"/>
</dbReference>
<dbReference type="Gene3D" id="1.25.10.10">
    <property type="entry name" value="Leucine-rich Repeat Variant"/>
    <property type="match status" value="1"/>
</dbReference>
<evidence type="ECO:0000313" key="4">
    <source>
        <dbReference type="Proteomes" id="UP001642540"/>
    </source>
</evidence>
<comment type="caution">
    <text evidence="3">The sequence shown here is derived from an EMBL/GenBank/DDBJ whole genome shotgun (WGS) entry which is preliminary data.</text>
</comment>
<name>A0ABP1S9F6_9HEXA</name>
<dbReference type="PANTHER" id="PTHR14716:SF0">
    <property type="entry name" value="CILIA- AND FLAGELLA-ASSOCIATED PROTEIN 69"/>
    <property type="match status" value="1"/>
</dbReference>
<dbReference type="EMBL" id="CAXLJM020000166">
    <property type="protein sequence ID" value="CAL8148215.1"/>
    <property type="molecule type" value="Genomic_DNA"/>
</dbReference>
<dbReference type="InterPro" id="IPR048733">
    <property type="entry name" value="CFA69_ARM_dom"/>
</dbReference>
<dbReference type="InterPro" id="IPR048732">
    <property type="entry name" value="CFA69"/>
</dbReference>
<dbReference type="InterPro" id="IPR011989">
    <property type="entry name" value="ARM-like"/>
</dbReference>
<dbReference type="Pfam" id="PF21049">
    <property type="entry name" value="CFA69_ARM_rpt"/>
    <property type="match status" value="2"/>
</dbReference>
<evidence type="ECO:0000313" key="3">
    <source>
        <dbReference type="EMBL" id="CAL8148215.1"/>
    </source>
</evidence>
<feature type="domain" description="Cilia- and flagella-associated protein 69 ARM repeats" evidence="2">
    <location>
        <begin position="764"/>
        <end position="891"/>
    </location>
</feature>
<evidence type="ECO:0000256" key="1">
    <source>
        <dbReference type="SAM" id="MobiDB-lite"/>
    </source>
</evidence>
<dbReference type="PANTHER" id="PTHR14716">
    <property type="entry name" value="CILIA- AND FLAGELLA-ASSOCIATED PROTEIN 69"/>
    <property type="match status" value="1"/>
</dbReference>
<reference evidence="3 4" key="1">
    <citation type="submission" date="2024-08" db="EMBL/GenBank/DDBJ databases">
        <authorList>
            <person name="Cucini C."/>
            <person name="Frati F."/>
        </authorList>
    </citation>
    <scope>NUCLEOTIDE SEQUENCE [LARGE SCALE GENOMIC DNA]</scope>
</reference>
<organism evidence="3 4">
    <name type="scientific">Orchesella dallaii</name>
    <dbReference type="NCBI Taxonomy" id="48710"/>
    <lineage>
        <taxon>Eukaryota</taxon>
        <taxon>Metazoa</taxon>
        <taxon>Ecdysozoa</taxon>
        <taxon>Arthropoda</taxon>
        <taxon>Hexapoda</taxon>
        <taxon>Collembola</taxon>
        <taxon>Entomobryomorpha</taxon>
        <taxon>Entomobryoidea</taxon>
        <taxon>Orchesellidae</taxon>
        <taxon>Orchesellinae</taxon>
        <taxon>Orchesella</taxon>
    </lineage>
</organism>
<feature type="region of interest" description="Disordered" evidence="1">
    <location>
        <begin position="1060"/>
        <end position="1083"/>
    </location>
</feature>
<sequence length="1157" mass="131762">MSESCCCRAQTYTCRSCASLTNLLCLDSPDSPPQSCKPPTQLNGQDIEIAIRTPTIKPYPKRLGAKTQKERLTKAKDFGNRTRESEWNETDTVIKQSVAGQDWTPRYCLKRIHGLLVREETEEMGSRLNTLWAIYERQASDVFIYENVDVVANIVLHLSTSFIRLKFAHELLDKVMARLQRGIYMYSSKELRNIRRLSYLFTVLGLAIVEGHPYAQKSISSILGVWLENMVNKRRRGRRTTTTTTSPNYCSVTSSLMKASVHLTKMISSNILQQALEESLLPRTIAKYIRDGLHTEGYISILSLLKLCCDASPAIRRRLWCLSILDPVLLKLCMLDPSNRILIRTIDFAYSFLGLNSFSKNDKMEVVPALDREPFQILLTRFTNQLCSFTSKSLLNTRNDTAFLISLIGNKVPVSGEYFQGFGSIIGAMISSGIMGTKDVELPYMIDCTHEDLELLQYLIFMLKCIIEADCGEKIVNEYKIVSVLLILLLGPCYLTEEEMELSVMQGKDDLDNAAWSTIDAIAKHCPLSLLTPHGVPSLLSFLKAYGELGQGDEAILALTLQTLRVLLTTSDEGDAENGNVSEQVLAYFIAHDGMPIFLSVMRQLTKDNFDELQETVISNALLSIAALGFYDLNQKELFSRLEGVSILTSVMRHLLYHSAERRHMDPVVQIAIAECIWGCVAFYPSCLERFLAQEGLFRLLDILEISAGPAAPVHLINCIIQLCEYPRCMHQLLYWERPMKSDNQRSVFGRDVDADMRCINKANPKSGDCLQELAGKLDQSLASLLCQFWRDEESRCQVMRDPDGCIASLVHPLMSKFAREYESCGQTGVFRSCVDMSFSLRPKIFLLIKRIVEMTKTEATLFDDLSLPNQVVMQVIINYFDLKESEIYLEMMEEMQKQESVAEDETANTSSKKIVTVSKNKIATVLETQRYLIRRHREKEETKESEFYALMKRCRLQDHLIAAREVDFLARTTNYHYLVEKRLWQKAELERAAQDLDLAFIKNSRIHRTSDGHLNITAWTSGNRTIESEPPIPKEGFLAGEYEDNDVMMEEEEEYFDEEEEESEGGFGSIAPGATGGGAPHNVTAVPQDTEMGTPEPLEGGFYQVSPHLLRDALEKLLADRQRHDWENLMDQDQENYWKMRTKWKQDWYPDDEMNI</sequence>
<feature type="domain" description="Cilia- and flagella-associated protein 69 ARM repeats" evidence="2">
    <location>
        <begin position="254"/>
        <end position="737"/>
    </location>
</feature>
<accession>A0ABP1S9F6</accession>